<dbReference type="GO" id="GO:0046938">
    <property type="term" value="P:phytochelatin biosynthetic process"/>
    <property type="evidence" value="ECO:0007669"/>
    <property type="project" value="InterPro"/>
</dbReference>
<dbReference type="SUPFAM" id="SSF54001">
    <property type="entry name" value="Cysteine proteinases"/>
    <property type="match status" value="1"/>
</dbReference>
<dbReference type="InterPro" id="IPR007719">
    <property type="entry name" value="PCS_N"/>
</dbReference>
<dbReference type="PANTHER" id="PTHR33447">
    <property type="entry name" value="GLUTATHIONE GAMMA-GLUTAMYLCYSTEINYLTRANSFERASE"/>
    <property type="match status" value="1"/>
</dbReference>
<dbReference type="OMA" id="APQMVTQ"/>
<feature type="domain" description="Peptidase C83" evidence="5">
    <location>
        <begin position="8"/>
        <end position="236"/>
    </location>
</feature>
<dbReference type="InterPro" id="IPR038765">
    <property type="entry name" value="Papain-like_cys_pep_sf"/>
</dbReference>
<dbReference type="Pfam" id="PF05023">
    <property type="entry name" value="Phytochelatin"/>
    <property type="match status" value="1"/>
</dbReference>
<proteinExistence type="predicted"/>
<dbReference type="OrthoDB" id="448954at2759"/>
<reference evidence="6 7" key="1">
    <citation type="journal article" date="2015" name="Front. Microbiol.">
        <title>Genome sequence of the plant growth promoting endophytic yeast Rhodotorula graminis WP1.</title>
        <authorList>
            <person name="Firrincieli A."/>
            <person name="Otillar R."/>
            <person name="Salamov A."/>
            <person name="Schmutz J."/>
            <person name="Khan Z."/>
            <person name="Redman R.S."/>
            <person name="Fleck N.D."/>
            <person name="Lindquist E."/>
            <person name="Grigoriev I.V."/>
            <person name="Doty S.L."/>
        </authorList>
    </citation>
    <scope>NUCLEOTIDE SEQUENCE [LARGE SCALE GENOMIC DNA]</scope>
    <source>
        <strain evidence="6 7">WP1</strain>
    </source>
</reference>
<protein>
    <recommendedName>
        <fullName evidence="1">glutathione gamma-glutamylcysteinyltransferase</fullName>
        <ecNumber evidence="1">2.3.2.15</ecNumber>
    </recommendedName>
</protein>
<sequence length="423" mass="44163">MAAAPPLVPQRSFYKRPLPPSCTAFASPEGKQLFAKALAAGTMESYFILAPQMVTQNEPAFCALGTLVQILNSLGVDPQRRWKSGWRWYDQDMLDCCRPLSDVAQVGLTLSEFACLSRCNSLDAVVHSPLLDAAGGAAEREAGLARFRDDLRETSRGKGVMALSYSRATLGQTGDGHFSPIGGYCEEDDMVLILDVARFKYPSYWVPTRLAYDSMLPLDKATGQPRGYVVLDVAGADSGSPGAPLSQTTVTLNKSTWASLNGSLSGLLLRSAKDSPTATDLVNTLLSHLALSLPTSPIAGRSTASASLPSLLDTLSTTRLAAATPFTSSSDPSAVLLNLTFLLALVSPRSPLAALVPPSAAADLAALAEDALERVPGLRDEVDGAARQLGALGECCRSEEDNGAACGCAGPGQGRGTEGGAAA</sequence>
<dbReference type="InterPro" id="IPR040409">
    <property type="entry name" value="PCS-like"/>
</dbReference>
<dbReference type="EC" id="2.3.2.15" evidence="1"/>
<evidence type="ECO:0000256" key="4">
    <source>
        <dbReference type="ARBA" id="ARBA00022723"/>
    </source>
</evidence>
<evidence type="ECO:0000313" key="6">
    <source>
        <dbReference type="EMBL" id="KPV73315.1"/>
    </source>
</evidence>
<dbReference type="InterPro" id="IPR038156">
    <property type="entry name" value="PCS_N_sf"/>
</dbReference>
<dbReference type="RefSeq" id="XP_018269364.1">
    <property type="nucleotide sequence ID" value="XM_018417655.1"/>
</dbReference>
<dbReference type="GO" id="GO:0016756">
    <property type="term" value="F:glutathione gamma-glutamylcysteinyltransferase activity"/>
    <property type="evidence" value="ECO:0007669"/>
    <property type="project" value="UniProtKB-EC"/>
</dbReference>
<keyword evidence="7" id="KW-1185">Reference proteome</keyword>
<dbReference type="GO" id="GO:0046872">
    <property type="term" value="F:metal ion binding"/>
    <property type="evidence" value="ECO:0007669"/>
    <property type="project" value="UniProtKB-KW"/>
</dbReference>
<keyword evidence="2" id="KW-0104">Cadmium</keyword>
<dbReference type="GO" id="GO:0098849">
    <property type="term" value="P:cellular detoxification of cadmium ion"/>
    <property type="evidence" value="ECO:0007669"/>
    <property type="project" value="TreeGrafter"/>
</dbReference>
<evidence type="ECO:0000259" key="5">
    <source>
        <dbReference type="PROSITE" id="PS51443"/>
    </source>
</evidence>
<gene>
    <name evidence="6" type="ORF">RHOBADRAFT_55075</name>
</gene>
<dbReference type="GeneID" id="28978103"/>
<keyword evidence="3" id="KW-0808">Transferase</keyword>
<dbReference type="FunFam" id="3.90.70.30:FF:000001">
    <property type="entry name" value="Glutathione gamma-glutamylcysteinyltransferase 1"/>
    <property type="match status" value="1"/>
</dbReference>
<organism evidence="6 7">
    <name type="scientific">Rhodotorula graminis (strain WP1)</name>
    <dbReference type="NCBI Taxonomy" id="578459"/>
    <lineage>
        <taxon>Eukaryota</taxon>
        <taxon>Fungi</taxon>
        <taxon>Dikarya</taxon>
        <taxon>Basidiomycota</taxon>
        <taxon>Pucciniomycotina</taxon>
        <taxon>Microbotryomycetes</taxon>
        <taxon>Sporidiobolales</taxon>
        <taxon>Sporidiobolaceae</taxon>
        <taxon>Rhodotorula</taxon>
    </lineage>
</organism>
<evidence type="ECO:0000256" key="3">
    <source>
        <dbReference type="ARBA" id="ARBA00022679"/>
    </source>
</evidence>
<keyword evidence="4" id="KW-0479">Metal-binding</keyword>
<name>A0A0P9H0G5_RHOGW</name>
<dbReference type="EMBL" id="KQ474083">
    <property type="protein sequence ID" value="KPV73315.1"/>
    <property type="molecule type" value="Genomic_DNA"/>
</dbReference>
<dbReference type="AlphaFoldDB" id="A0A0P9H0G5"/>
<dbReference type="GO" id="GO:0010273">
    <property type="term" value="P:detoxification of copper ion"/>
    <property type="evidence" value="ECO:0007669"/>
    <property type="project" value="TreeGrafter"/>
</dbReference>
<dbReference type="Proteomes" id="UP000053890">
    <property type="component" value="Unassembled WGS sequence"/>
</dbReference>
<accession>A0A0P9H0G5</accession>
<evidence type="ECO:0000256" key="1">
    <source>
        <dbReference type="ARBA" id="ARBA00012468"/>
    </source>
</evidence>
<dbReference type="PROSITE" id="PS51443">
    <property type="entry name" value="PCS"/>
    <property type="match status" value="1"/>
</dbReference>
<dbReference type="Gene3D" id="3.90.70.30">
    <property type="entry name" value="Phytochelatin synthase, N-terminal domain"/>
    <property type="match status" value="1"/>
</dbReference>
<dbReference type="PANTHER" id="PTHR33447:SF2">
    <property type="entry name" value="GLUTATHIONE GAMMA-GLUTAMYLCYSTEINYLTRANSFERASE"/>
    <property type="match status" value="1"/>
</dbReference>
<evidence type="ECO:0000313" key="7">
    <source>
        <dbReference type="Proteomes" id="UP000053890"/>
    </source>
</evidence>
<evidence type="ECO:0000256" key="2">
    <source>
        <dbReference type="ARBA" id="ARBA00022539"/>
    </source>
</evidence>